<comment type="caution">
    <text evidence="11">The sequence shown here is derived from an EMBL/GenBank/DDBJ whole genome shotgun (WGS) entry which is preliminary data.</text>
</comment>
<dbReference type="AlphaFoldDB" id="A0A4R2KYU4"/>
<evidence type="ECO:0000256" key="5">
    <source>
        <dbReference type="ARBA" id="ARBA00022676"/>
    </source>
</evidence>
<dbReference type="Proteomes" id="UP000294980">
    <property type="component" value="Unassembled WGS sequence"/>
</dbReference>
<evidence type="ECO:0000256" key="8">
    <source>
        <dbReference type="ARBA" id="ARBA00031423"/>
    </source>
</evidence>
<keyword evidence="5 10" id="KW-0328">Glycosyltransferase</keyword>
<organism evidence="11 12">
    <name type="scientific">Chromatocurvus halotolerans</name>
    <dbReference type="NCBI Taxonomy" id="1132028"/>
    <lineage>
        <taxon>Bacteria</taxon>
        <taxon>Pseudomonadati</taxon>
        <taxon>Pseudomonadota</taxon>
        <taxon>Gammaproteobacteria</taxon>
        <taxon>Cellvibrionales</taxon>
        <taxon>Halieaceae</taxon>
        <taxon>Chromatocurvus</taxon>
    </lineage>
</organism>
<evidence type="ECO:0000256" key="6">
    <source>
        <dbReference type="ARBA" id="ARBA00022679"/>
    </source>
</evidence>
<name>A0A4R2KYU4_9GAMM</name>
<evidence type="ECO:0000313" key="12">
    <source>
        <dbReference type="Proteomes" id="UP000294980"/>
    </source>
</evidence>
<dbReference type="GO" id="GO:0004134">
    <property type="term" value="F:4-alpha-glucanotransferase activity"/>
    <property type="evidence" value="ECO:0007669"/>
    <property type="project" value="UniProtKB-EC"/>
</dbReference>
<keyword evidence="7 10" id="KW-0119">Carbohydrate metabolism</keyword>
<sequence length="525" mass="58625">MQTESIQGESTADAGSAAEPLAERASGVLLHITSLPSAWGTGDLGACAYDFVRRLQRAGQRYWQVLPLNPVEAIAGDSPYYSVSSMAGNPLLVDLAALVDAGLLSADEVIEPVASDTGRTDFDRARSSKYPLLERAQQRFGEGGESPGFRDFCAREAYWLDDHALFCAIKTEYPGVWSDWPPALRDRDPQALASARRRLASQVDREKRWQFFFFWQWEALRAHAAAHGVCLFGDTPIYVSFDSVDVWAHPSLFQLDAQRRPLAVSGVPPDYFSANGQLWNNPLYDWNALRASGYRWWRERMAALLRRFDVVRIDHFRGLAQYWAVPADAGSAVHGEWRDVPSHDFFDTLMRELDPFPVVAEDLGTITPDVTALRDHYGFPGMVVLQFAFGEDNPHNPYLPENHPVNAIAYLGTHDNDTVLGWLQHEADDATRARFCRYIDCSGEDEELVPRLVALLMSSPARIAIVTAQDLLALPGYARMNTPGRHAGNWCWQLTRAQWGALTLTALGDLARESGRLLGSGRMRT</sequence>
<dbReference type="PANTHER" id="PTHR32438">
    <property type="entry name" value="4-ALPHA-GLUCANOTRANSFERASE DPE1, CHLOROPLASTIC/AMYLOPLASTIC"/>
    <property type="match status" value="1"/>
</dbReference>
<comment type="catalytic activity">
    <reaction evidence="1 10">
        <text>Transfers a segment of a (1-&gt;4)-alpha-D-glucan to a new position in an acceptor, which may be glucose or a (1-&gt;4)-alpha-D-glucan.</text>
        <dbReference type="EC" id="2.4.1.25"/>
    </reaction>
</comment>
<evidence type="ECO:0000256" key="9">
    <source>
        <dbReference type="ARBA" id="ARBA00031501"/>
    </source>
</evidence>
<reference evidence="11 12" key="1">
    <citation type="submission" date="2019-03" db="EMBL/GenBank/DDBJ databases">
        <title>Genomic Encyclopedia of Type Strains, Phase IV (KMG-IV): sequencing the most valuable type-strain genomes for metagenomic binning, comparative biology and taxonomic classification.</title>
        <authorList>
            <person name="Goeker M."/>
        </authorList>
    </citation>
    <scope>NUCLEOTIDE SEQUENCE [LARGE SCALE GENOMIC DNA]</scope>
    <source>
        <strain evidence="11 12">DSM 23344</strain>
    </source>
</reference>
<proteinExistence type="inferred from homology"/>
<comment type="similarity">
    <text evidence="2 10">Belongs to the disproportionating enzyme family.</text>
</comment>
<dbReference type="PANTHER" id="PTHR32438:SF5">
    <property type="entry name" value="4-ALPHA-GLUCANOTRANSFERASE DPE1, CHLOROPLASTIC_AMYLOPLASTIC"/>
    <property type="match status" value="1"/>
</dbReference>
<evidence type="ECO:0000256" key="3">
    <source>
        <dbReference type="ARBA" id="ARBA00012560"/>
    </source>
</evidence>
<evidence type="ECO:0000256" key="4">
    <source>
        <dbReference type="ARBA" id="ARBA00020295"/>
    </source>
</evidence>
<dbReference type="Pfam" id="PF02446">
    <property type="entry name" value="Glyco_hydro_77"/>
    <property type="match status" value="1"/>
</dbReference>
<dbReference type="SUPFAM" id="SSF51445">
    <property type="entry name" value="(Trans)glycosidases"/>
    <property type="match status" value="1"/>
</dbReference>
<evidence type="ECO:0000256" key="1">
    <source>
        <dbReference type="ARBA" id="ARBA00000439"/>
    </source>
</evidence>
<dbReference type="RefSeq" id="WP_162883919.1">
    <property type="nucleotide sequence ID" value="NZ_QQSW01000010.1"/>
</dbReference>
<dbReference type="NCBIfam" id="TIGR00217">
    <property type="entry name" value="malQ"/>
    <property type="match status" value="1"/>
</dbReference>
<dbReference type="GO" id="GO:0005975">
    <property type="term" value="P:carbohydrate metabolic process"/>
    <property type="evidence" value="ECO:0007669"/>
    <property type="project" value="InterPro"/>
</dbReference>
<dbReference type="InterPro" id="IPR003385">
    <property type="entry name" value="Glyco_hydro_77"/>
</dbReference>
<gene>
    <name evidence="11" type="ORF">EV688_10824</name>
</gene>
<dbReference type="NCBIfam" id="NF011080">
    <property type="entry name" value="PRK14508.1-3"/>
    <property type="match status" value="1"/>
</dbReference>
<dbReference type="InterPro" id="IPR017853">
    <property type="entry name" value="GH"/>
</dbReference>
<dbReference type="Gene3D" id="3.20.20.80">
    <property type="entry name" value="Glycosidases"/>
    <property type="match status" value="1"/>
</dbReference>
<keyword evidence="6 10" id="KW-0808">Transferase</keyword>
<evidence type="ECO:0000313" key="11">
    <source>
        <dbReference type="EMBL" id="TCO75458.1"/>
    </source>
</evidence>
<dbReference type="EC" id="2.4.1.25" evidence="3 10"/>
<dbReference type="EMBL" id="SLWX01000008">
    <property type="protein sequence ID" value="TCO75458.1"/>
    <property type="molecule type" value="Genomic_DNA"/>
</dbReference>
<evidence type="ECO:0000256" key="10">
    <source>
        <dbReference type="RuleBase" id="RU361207"/>
    </source>
</evidence>
<keyword evidence="12" id="KW-1185">Reference proteome</keyword>
<protein>
    <recommendedName>
        <fullName evidence="4 10">4-alpha-glucanotransferase</fullName>
        <ecNumber evidence="3 10">2.4.1.25</ecNumber>
    </recommendedName>
    <alternativeName>
        <fullName evidence="8 10">Amylomaltase</fullName>
    </alternativeName>
    <alternativeName>
        <fullName evidence="9 10">Disproportionating enzyme</fullName>
    </alternativeName>
</protein>
<evidence type="ECO:0000256" key="7">
    <source>
        <dbReference type="ARBA" id="ARBA00023277"/>
    </source>
</evidence>
<accession>A0A4R2KYU4</accession>
<evidence type="ECO:0000256" key="2">
    <source>
        <dbReference type="ARBA" id="ARBA00005684"/>
    </source>
</evidence>